<feature type="transmembrane region" description="Helical" evidence="1">
    <location>
        <begin position="120"/>
        <end position="143"/>
    </location>
</feature>
<comment type="caution">
    <text evidence="2">The sequence shown here is derived from an EMBL/GenBank/DDBJ whole genome shotgun (WGS) entry which is preliminary data.</text>
</comment>
<evidence type="ECO:0000256" key="1">
    <source>
        <dbReference type="SAM" id="Phobius"/>
    </source>
</evidence>
<keyword evidence="3" id="KW-1185">Reference proteome</keyword>
<reference evidence="2 3" key="1">
    <citation type="submission" date="2019-04" db="EMBL/GenBank/DDBJ databases">
        <title>Bacillus caeni sp. nov., a bacterium isolated from mangrove sediment.</title>
        <authorList>
            <person name="Huang H."/>
            <person name="Mo K."/>
            <person name="Hu Y."/>
        </authorList>
    </citation>
    <scope>NUCLEOTIDE SEQUENCE [LARGE SCALE GENOMIC DNA]</scope>
    <source>
        <strain evidence="2 3">HB172195</strain>
    </source>
</reference>
<keyword evidence="1" id="KW-0812">Transmembrane</keyword>
<evidence type="ECO:0000313" key="3">
    <source>
        <dbReference type="Proteomes" id="UP000308230"/>
    </source>
</evidence>
<keyword evidence="1" id="KW-0472">Membrane</keyword>
<protein>
    <submittedName>
        <fullName evidence="2">Uncharacterized protein</fullName>
    </submittedName>
</protein>
<keyword evidence="1" id="KW-1133">Transmembrane helix</keyword>
<gene>
    <name evidence="2" type="ORF">FCL54_11635</name>
</gene>
<feature type="transmembrane region" description="Helical" evidence="1">
    <location>
        <begin position="35"/>
        <end position="54"/>
    </location>
</feature>
<accession>A0A5R9F267</accession>
<feature type="transmembrane region" description="Helical" evidence="1">
    <location>
        <begin position="94"/>
        <end position="113"/>
    </location>
</feature>
<feature type="transmembrane region" description="Helical" evidence="1">
    <location>
        <begin position="12"/>
        <end position="29"/>
    </location>
</feature>
<proteinExistence type="predicted"/>
<dbReference type="AlphaFoldDB" id="A0A5R9F267"/>
<dbReference type="Proteomes" id="UP000308230">
    <property type="component" value="Unassembled WGS sequence"/>
</dbReference>
<dbReference type="RefSeq" id="WP_138126591.1">
    <property type="nucleotide sequence ID" value="NZ_SWLG01000007.1"/>
</dbReference>
<sequence>MSEVKSIKVNALMLLMIIPLSLLGYYFAVEKESLFFIYEGLFSLLIVSSVIMAMRNIVKSESSLKWVSVSILAFLLQLSVLGIFLGPFSFYSMFYLYYVTAIITIMVYVISLTKAERFKFLPVLFIVLSVLMTFYMIFLNMLWGKGF</sequence>
<organism evidence="2 3">
    <name type="scientific">Exobacillus caeni</name>
    <dbReference type="NCBI Taxonomy" id="2574798"/>
    <lineage>
        <taxon>Bacteria</taxon>
        <taxon>Bacillati</taxon>
        <taxon>Bacillota</taxon>
        <taxon>Bacilli</taxon>
        <taxon>Bacillales</taxon>
        <taxon>Guptibacillaceae</taxon>
        <taxon>Exobacillus</taxon>
    </lineage>
</organism>
<evidence type="ECO:0000313" key="2">
    <source>
        <dbReference type="EMBL" id="TLS37171.1"/>
    </source>
</evidence>
<dbReference type="EMBL" id="SWLG01000007">
    <property type="protein sequence ID" value="TLS37171.1"/>
    <property type="molecule type" value="Genomic_DNA"/>
</dbReference>
<name>A0A5R9F267_9BACL</name>
<dbReference type="OrthoDB" id="2453278at2"/>
<feature type="transmembrane region" description="Helical" evidence="1">
    <location>
        <begin position="66"/>
        <end position="88"/>
    </location>
</feature>